<reference evidence="3" key="1">
    <citation type="submission" date="2017-03" db="EMBL/GenBank/DDBJ databases">
        <authorList>
            <person name="Monnet C."/>
        </authorList>
    </citation>
    <scope>NUCLEOTIDE SEQUENCE [LARGE SCALE GENOMIC DNA]</scope>
    <source>
        <strain evidence="3">SJ5-8</strain>
    </source>
</reference>
<feature type="compositionally biased region" description="Basic and acidic residues" evidence="1">
    <location>
        <begin position="43"/>
        <end position="54"/>
    </location>
</feature>
<dbReference type="AlphaFoldDB" id="A0A2H1L408"/>
<organism evidence="2 3">
    <name type="scientific">Brevibacterium jeotgali</name>
    <dbReference type="NCBI Taxonomy" id="1262550"/>
    <lineage>
        <taxon>Bacteria</taxon>
        <taxon>Bacillati</taxon>
        <taxon>Actinomycetota</taxon>
        <taxon>Actinomycetes</taxon>
        <taxon>Micrococcales</taxon>
        <taxon>Brevibacteriaceae</taxon>
        <taxon>Brevibacterium</taxon>
    </lineage>
</organism>
<dbReference type="EMBL" id="FXZM01000005">
    <property type="protein sequence ID" value="SMY11638.1"/>
    <property type="molecule type" value="Genomic_DNA"/>
</dbReference>
<dbReference type="OrthoDB" id="9920906at2"/>
<gene>
    <name evidence="2" type="ORF">BJEO58_01223</name>
</gene>
<evidence type="ECO:0000313" key="3">
    <source>
        <dbReference type="Proteomes" id="UP000234462"/>
    </source>
</evidence>
<proteinExistence type="predicted"/>
<evidence type="ECO:0000313" key="2">
    <source>
        <dbReference type="EMBL" id="SMY11638.1"/>
    </source>
</evidence>
<dbReference type="RefSeq" id="WP_101588611.1">
    <property type="nucleotide sequence ID" value="NZ_FXZM01000005.1"/>
</dbReference>
<name>A0A2H1L408_9MICO</name>
<feature type="region of interest" description="Disordered" evidence="1">
    <location>
        <begin position="28"/>
        <end position="71"/>
    </location>
</feature>
<accession>A0A2H1L408</accession>
<dbReference type="Proteomes" id="UP000234462">
    <property type="component" value="Unassembled WGS sequence"/>
</dbReference>
<evidence type="ECO:0000256" key="1">
    <source>
        <dbReference type="SAM" id="MobiDB-lite"/>
    </source>
</evidence>
<sequence>MGASDAPQNLSPAAQAAIARYRRLLGNVADPESDDASTAQARTDLERHLAERPPHWAPPRGEPSVSHDDDT</sequence>
<protein>
    <submittedName>
        <fullName evidence="2">Uncharacterized protein</fullName>
    </submittedName>
</protein>
<keyword evidence="3" id="KW-1185">Reference proteome</keyword>